<keyword evidence="6" id="KW-1185">Reference proteome</keyword>
<name>A0ABC8SD94_9AQUA</name>
<evidence type="ECO:0000256" key="3">
    <source>
        <dbReference type="ARBA" id="ARBA00023121"/>
    </source>
</evidence>
<reference evidence="5 6" key="1">
    <citation type="submission" date="2024-02" db="EMBL/GenBank/DDBJ databases">
        <authorList>
            <person name="Vignale AGUSTIN F."/>
            <person name="Sosa J E."/>
            <person name="Modenutti C."/>
        </authorList>
    </citation>
    <scope>NUCLEOTIDE SEQUENCE [LARGE SCALE GENOMIC DNA]</scope>
</reference>
<proteinExistence type="inferred from homology"/>
<dbReference type="AlphaFoldDB" id="A0ABC8SD94"/>
<comment type="caution">
    <text evidence="5">The sequence shown here is derived from an EMBL/GenBank/DDBJ whole genome shotgun (WGS) entry which is preliminary data.</text>
</comment>
<dbReference type="EMBL" id="CAUOFW020002591">
    <property type="protein sequence ID" value="CAK9154832.1"/>
    <property type="molecule type" value="Genomic_DNA"/>
</dbReference>
<dbReference type="Proteomes" id="UP001642360">
    <property type="component" value="Unassembled WGS sequence"/>
</dbReference>
<evidence type="ECO:0000256" key="1">
    <source>
        <dbReference type="ARBA" id="ARBA00009748"/>
    </source>
</evidence>
<protein>
    <recommendedName>
        <fullName evidence="4">Bifunctional inhibitor/plant lipid transfer protein/seed storage helical domain-containing protein</fullName>
    </recommendedName>
</protein>
<evidence type="ECO:0000313" key="5">
    <source>
        <dbReference type="EMBL" id="CAK9154832.1"/>
    </source>
</evidence>
<dbReference type="Gene3D" id="1.10.110.10">
    <property type="entry name" value="Plant lipid-transfer and hydrophobic proteins"/>
    <property type="match status" value="1"/>
</dbReference>
<dbReference type="Pfam" id="PF00234">
    <property type="entry name" value="Tryp_alpha_amyl"/>
    <property type="match status" value="1"/>
</dbReference>
<sequence>MSKIVGFVMIFYAVFGSSMAHFFGGFGGLGGWGGGGYGGFDCVDISSRFAWCKGFIEGTDSYASPQCCENLQQLNAIAEMDQTGPSRICQCVKEMGNSGFHPSYSQSRIQDVINTCGVPNFPISNNVDCSRQLLNTQFLWLVAGFIHRSTRAGVYVIQKFDVQVGSKVVHGEAITSSNSSD</sequence>
<dbReference type="InterPro" id="IPR000528">
    <property type="entry name" value="Plant_nsLTP"/>
</dbReference>
<keyword evidence="2" id="KW-0813">Transport</keyword>
<evidence type="ECO:0000259" key="4">
    <source>
        <dbReference type="Pfam" id="PF00234"/>
    </source>
</evidence>
<comment type="similarity">
    <text evidence="1">Belongs to the plant LTP family.</text>
</comment>
<dbReference type="SUPFAM" id="SSF47699">
    <property type="entry name" value="Bifunctional inhibitor/lipid-transfer protein/seed storage 2S albumin"/>
    <property type="match status" value="1"/>
</dbReference>
<dbReference type="InterPro" id="IPR036312">
    <property type="entry name" value="Bifun_inhib/LTP/seed_sf"/>
</dbReference>
<evidence type="ECO:0000256" key="2">
    <source>
        <dbReference type="ARBA" id="ARBA00022448"/>
    </source>
</evidence>
<dbReference type="InterPro" id="IPR016140">
    <property type="entry name" value="Bifunc_inhib/LTP/seed_store"/>
</dbReference>
<keyword evidence="3" id="KW-0446">Lipid-binding</keyword>
<dbReference type="GO" id="GO:0008289">
    <property type="term" value="F:lipid binding"/>
    <property type="evidence" value="ECO:0007669"/>
    <property type="project" value="UniProtKB-KW"/>
</dbReference>
<accession>A0ABC8SD94</accession>
<organism evidence="5 6">
    <name type="scientific">Ilex paraguariensis</name>
    <name type="common">yerba mate</name>
    <dbReference type="NCBI Taxonomy" id="185542"/>
    <lineage>
        <taxon>Eukaryota</taxon>
        <taxon>Viridiplantae</taxon>
        <taxon>Streptophyta</taxon>
        <taxon>Embryophyta</taxon>
        <taxon>Tracheophyta</taxon>
        <taxon>Spermatophyta</taxon>
        <taxon>Magnoliopsida</taxon>
        <taxon>eudicotyledons</taxon>
        <taxon>Gunneridae</taxon>
        <taxon>Pentapetalae</taxon>
        <taxon>asterids</taxon>
        <taxon>campanulids</taxon>
        <taxon>Aquifoliales</taxon>
        <taxon>Aquifoliaceae</taxon>
        <taxon>Ilex</taxon>
    </lineage>
</organism>
<evidence type="ECO:0000313" key="6">
    <source>
        <dbReference type="Proteomes" id="UP001642360"/>
    </source>
</evidence>
<feature type="domain" description="Bifunctional inhibitor/plant lipid transfer protein/seed storage helical" evidence="4">
    <location>
        <begin position="42"/>
        <end position="129"/>
    </location>
</feature>
<gene>
    <name evidence="5" type="ORF">ILEXP_LOCUS23187</name>
</gene>
<dbReference type="PANTHER" id="PTHR33076">
    <property type="entry name" value="NON-SPECIFIC LIPID-TRANSFER PROTEIN 2-RELATED"/>
    <property type="match status" value="1"/>
</dbReference>